<feature type="active site" description="Proton acceptor" evidence="4">
    <location>
        <position position="245"/>
    </location>
</feature>
<proteinExistence type="predicted"/>
<gene>
    <name evidence="7" type="ORF">FHR34_003894</name>
</gene>
<name>A0A7W7VVY8_KITKI</name>
<dbReference type="InterPro" id="IPR036390">
    <property type="entry name" value="WH_DNA-bd_sf"/>
</dbReference>
<dbReference type="Pfam" id="PF00891">
    <property type="entry name" value="Methyltransf_2"/>
    <property type="match status" value="1"/>
</dbReference>
<dbReference type="Gene3D" id="1.10.10.10">
    <property type="entry name" value="Winged helix-like DNA-binding domain superfamily/Winged helix DNA-binding domain"/>
    <property type="match status" value="1"/>
</dbReference>
<feature type="domain" description="O-methyltransferase dimerisation" evidence="6">
    <location>
        <begin position="17"/>
        <end position="92"/>
    </location>
</feature>
<dbReference type="InterPro" id="IPR001077">
    <property type="entry name" value="COMT_C"/>
</dbReference>
<keyword evidence="2 7" id="KW-0808">Transferase</keyword>
<dbReference type="Pfam" id="PF08100">
    <property type="entry name" value="Dimerisation"/>
    <property type="match status" value="1"/>
</dbReference>
<keyword evidence="8" id="KW-1185">Reference proteome</keyword>
<dbReference type="PANTHER" id="PTHR43712">
    <property type="entry name" value="PUTATIVE (AFU_ORTHOLOGUE AFUA_4G14580)-RELATED"/>
    <property type="match status" value="1"/>
</dbReference>
<evidence type="ECO:0000259" key="6">
    <source>
        <dbReference type="Pfam" id="PF08100"/>
    </source>
</evidence>
<reference evidence="7 8" key="1">
    <citation type="submission" date="2020-08" db="EMBL/GenBank/DDBJ databases">
        <title>Sequencing the genomes of 1000 actinobacteria strains.</title>
        <authorList>
            <person name="Klenk H.-P."/>
        </authorList>
    </citation>
    <scope>NUCLEOTIDE SEQUENCE [LARGE SCALE GENOMIC DNA]</scope>
    <source>
        <strain evidence="7 8">DSM 41654</strain>
    </source>
</reference>
<evidence type="ECO:0000259" key="5">
    <source>
        <dbReference type="Pfam" id="PF00891"/>
    </source>
</evidence>
<evidence type="ECO:0000256" key="3">
    <source>
        <dbReference type="ARBA" id="ARBA00022691"/>
    </source>
</evidence>
<evidence type="ECO:0000313" key="8">
    <source>
        <dbReference type="Proteomes" id="UP000540506"/>
    </source>
</evidence>
<accession>A0A7W7VVY8</accession>
<dbReference type="InterPro" id="IPR016461">
    <property type="entry name" value="COMT-like"/>
</dbReference>
<dbReference type="GO" id="GO:0032259">
    <property type="term" value="P:methylation"/>
    <property type="evidence" value="ECO:0007669"/>
    <property type="project" value="UniProtKB-KW"/>
</dbReference>
<keyword evidence="3" id="KW-0949">S-adenosyl-L-methionine</keyword>
<dbReference type="PANTHER" id="PTHR43712:SF2">
    <property type="entry name" value="O-METHYLTRANSFERASE CICE"/>
    <property type="match status" value="1"/>
</dbReference>
<dbReference type="AlphaFoldDB" id="A0A7W7VVY8"/>
<dbReference type="SUPFAM" id="SSF46785">
    <property type="entry name" value="Winged helix' DNA-binding domain"/>
    <property type="match status" value="1"/>
</dbReference>
<dbReference type="Proteomes" id="UP000540506">
    <property type="component" value="Unassembled WGS sequence"/>
</dbReference>
<dbReference type="Gene3D" id="3.40.50.150">
    <property type="entry name" value="Vaccinia Virus protein VP39"/>
    <property type="match status" value="1"/>
</dbReference>
<dbReference type="InterPro" id="IPR029063">
    <property type="entry name" value="SAM-dependent_MTases_sf"/>
</dbReference>
<comment type="caution">
    <text evidence="7">The sequence shown here is derived from an EMBL/GenBank/DDBJ whole genome shotgun (WGS) entry which is preliminary data.</text>
</comment>
<evidence type="ECO:0000313" key="7">
    <source>
        <dbReference type="EMBL" id="MBB4924901.1"/>
    </source>
</evidence>
<dbReference type="InterPro" id="IPR036388">
    <property type="entry name" value="WH-like_DNA-bd_sf"/>
</dbReference>
<dbReference type="GO" id="GO:0046983">
    <property type="term" value="F:protein dimerization activity"/>
    <property type="evidence" value="ECO:0007669"/>
    <property type="project" value="InterPro"/>
</dbReference>
<protein>
    <submittedName>
        <fullName evidence="7">8-O-methyltransferase</fullName>
    </submittedName>
</protein>
<keyword evidence="1 7" id="KW-0489">Methyltransferase</keyword>
<dbReference type="PIRSF" id="PIRSF005739">
    <property type="entry name" value="O-mtase"/>
    <property type="match status" value="1"/>
</dbReference>
<evidence type="ECO:0000256" key="2">
    <source>
        <dbReference type="ARBA" id="ARBA00022679"/>
    </source>
</evidence>
<dbReference type="InterPro" id="IPR012967">
    <property type="entry name" value="COMT_dimerisation"/>
</dbReference>
<dbReference type="PROSITE" id="PS51683">
    <property type="entry name" value="SAM_OMT_II"/>
    <property type="match status" value="1"/>
</dbReference>
<dbReference type="SUPFAM" id="SSF53335">
    <property type="entry name" value="S-adenosyl-L-methionine-dependent methyltransferases"/>
    <property type="match status" value="1"/>
</dbReference>
<evidence type="ECO:0000256" key="1">
    <source>
        <dbReference type="ARBA" id="ARBA00022603"/>
    </source>
</evidence>
<sequence length="336" mass="36080">MTATAPDVGTAAGILRLGNRFCDAKALLTAVRLDLFAVLDEEPATAAHLRERLGLHGRGLSDFLGLLTALGLLLRDGEGRYRNAEGAARYLVPGRPGSVSGFLQGADINLYPVYGNLTEALRTGQPQAKGDFTDLLHDPQALGHFVRMMDGLTQGLGQALTEALAGTEYRSLLDVGGCRGHLLGQLMAARPGLAAHLFDLPELEPFFHEHLAEIGRSGQATFHPGDFFRDPLPPADVVVLGHILHDWDPAQRQELLTKAYQAVNPGGTLLVYDRMLGELSDDIENLVASLNMLLVTDGGGEYTVAEITAQARTAGFAAVTHQPLADYDTLLICRKD</sequence>
<organism evidence="7 8">
    <name type="scientific">Kitasatospora kifunensis</name>
    <name type="common">Streptomyces kifunensis</name>
    <dbReference type="NCBI Taxonomy" id="58351"/>
    <lineage>
        <taxon>Bacteria</taxon>
        <taxon>Bacillati</taxon>
        <taxon>Actinomycetota</taxon>
        <taxon>Actinomycetes</taxon>
        <taxon>Kitasatosporales</taxon>
        <taxon>Streptomycetaceae</taxon>
        <taxon>Kitasatospora</taxon>
    </lineage>
</organism>
<feature type="domain" description="O-methyltransferase C-terminal" evidence="5">
    <location>
        <begin position="117"/>
        <end position="316"/>
    </location>
</feature>
<dbReference type="GO" id="GO:0008171">
    <property type="term" value="F:O-methyltransferase activity"/>
    <property type="evidence" value="ECO:0007669"/>
    <property type="project" value="InterPro"/>
</dbReference>
<dbReference type="RefSeq" id="WP_184936772.1">
    <property type="nucleotide sequence ID" value="NZ_JACHJV010000001.1"/>
</dbReference>
<evidence type="ECO:0000256" key="4">
    <source>
        <dbReference type="PIRSR" id="PIRSR005739-1"/>
    </source>
</evidence>
<dbReference type="EMBL" id="JACHJV010000001">
    <property type="protein sequence ID" value="MBB4924901.1"/>
    <property type="molecule type" value="Genomic_DNA"/>
</dbReference>